<dbReference type="Proteomes" id="UP000245626">
    <property type="component" value="Unassembled WGS sequence"/>
</dbReference>
<evidence type="ECO:0000313" key="1">
    <source>
        <dbReference type="EMBL" id="PWN51383.1"/>
    </source>
</evidence>
<organism evidence="1 2">
    <name type="scientific">Violaceomyces palustris</name>
    <dbReference type="NCBI Taxonomy" id="1673888"/>
    <lineage>
        <taxon>Eukaryota</taxon>
        <taxon>Fungi</taxon>
        <taxon>Dikarya</taxon>
        <taxon>Basidiomycota</taxon>
        <taxon>Ustilaginomycotina</taxon>
        <taxon>Ustilaginomycetes</taxon>
        <taxon>Violaceomycetales</taxon>
        <taxon>Violaceomycetaceae</taxon>
        <taxon>Violaceomyces</taxon>
    </lineage>
</organism>
<keyword evidence="2" id="KW-1185">Reference proteome</keyword>
<sequence length="476" mass="51331">MKISLSIGAVLSASLIAGTQAFPHFANRAEAFGDGLKSEDSELTKAWLKKIDEFKAGGGDYEKRADSNGGGRKLTALINPANFKFNADEQLVDIYSEAHRFQPPGPNDIRGPCPGLNLLANHGYLNRNGVTTLTQGIDAINRVFGVGYDLALALNAYAVVFNGNLLDLTWSIGGPYGSSGLGAITNLLTNSEPKGINAHNIYEGDASIVRQDYYAPGANHDNVHVYLPYFEDLLKLGGNDATEGKDVYNAELMLQHKANRWHESVATNPLFFNSAFGGLVVTTAAERFVAEFAANNTADENGYNRIYLDEKNLLAFFSVTKDANGKLTYTPGHERLLDGWYRRPLAAQFGLEDIVLTLLNAAKIDPSLLSVGGNAGQVNTFTGVNVGDLTGGVYNLETLLNNPQALSCYLYQIGVEELIPTQLGGLYKVLGTVLDFVGKNIAGPWKKVATAGNNPCDSFNSNIKEAYAKYPGSKIE</sequence>
<proteinExistence type="predicted"/>
<dbReference type="EMBL" id="KZ819848">
    <property type="protein sequence ID" value="PWN51383.1"/>
    <property type="molecule type" value="Genomic_DNA"/>
</dbReference>
<gene>
    <name evidence="1" type="ORF">IE53DRAFT_52592</name>
</gene>
<reference evidence="1 2" key="1">
    <citation type="journal article" date="2018" name="Mol. Biol. Evol.">
        <title>Broad Genomic Sampling Reveals a Smut Pathogenic Ancestry of the Fungal Clade Ustilaginomycotina.</title>
        <authorList>
            <person name="Kijpornyongpan T."/>
            <person name="Mondo S.J."/>
            <person name="Barry K."/>
            <person name="Sandor L."/>
            <person name="Lee J."/>
            <person name="Lipzen A."/>
            <person name="Pangilinan J."/>
            <person name="LaButti K."/>
            <person name="Hainaut M."/>
            <person name="Henrissat B."/>
            <person name="Grigoriev I.V."/>
            <person name="Spatafora J.W."/>
            <person name="Aime M.C."/>
        </authorList>
    </citation>
    <scope>NUCLEOTIDE SEQUENCE [LARGE SCALE GENOMIC DNA]</scope>
    <source>
        <strain evidence="1 2">SA 807</strain>
    </source>
</reference>
<name>A0ACD0NZR5_9BASI</name>
<accession>A0ACD0NZR5</accession>
<protein>
    <submittedName>
        <fullName evidence="1">Uncharacterized protein</fullName>
    </submittedName>
</protein>
<evidence type="ECO:0000313" key="2">
    <source>
        <dbReference type="Proteomes" id="UP000245626"/>
    </source>
</evidence>